<reference evidence="1 2" key="1">
    <citation type="submission" date="2013-07" db="EMBL/GenBank/DDBJ databases">
        <title>The Genome Sequence of Kwoniella mangroviensis CBS10435.</title>
        <authorList>
            <consortium name="The Broad Institute Genome Sequencing Platform"/>
            <person name="Cuomo C."/>
            <person name="Litvintseva A."/>
            <person name="Chen Y."/>
            <person name="Heitman J."/>
            <person name="Sun S."/>
            <person name="Springer D."/>
            <person name="Dromer F."/>
            <person name="Young S.K."/>
            <person name="Zeng Q."/>
            <person name="Gargeya S."/>
            <person name="Fitzgerald M."/>
            <person name="Abouelleil A."/>
            <person name="Alvarado L."/>
            <person name="Berlin A.M."/>
            <person name="Chapman S.B."/>
            <person name="Dewar J."/>
            <person name="Goldberg J."/>
            <person name="Griggs A."/>
            <person name="Gujja S."/>
            <person name="Hansen M."/>
            <person name="Howarth C."/>
            <person name="Imamovic A."/>
            <person name="Larimer J."/>
            <person name="McCowan C."/>
            <person name="Murphy C."/>
            <person name="Pearson M."/>
            <person name="Priest M."/>
            <person name="Roberts A."/>
            <person name="Saif S."/>
            <person name="Shea T."/>
            <person name="Sykes S."/>
            <person name="Wortman J."/>
            <person name="Nusbaum C."/>
            <person name="Birren B."/>
        </authorList>
    </citation>
    <scope>NUCLEOTIDE SEQUENCE [LARGE SCALE GENOMIC DNA]</scope>
    <source>
        <strain evidence="1 2">CBS 10435</strain>
    </source>
</reference>
<dbReference type="OrthoDB" id="10609312at2759"/>
<dbReference type="Proteomes" id="UP000092583">
    <property type="component" value="Unassembled WGS sequence"/>
</dbReference>
<sequence>MSLLVFSPLHTSIVRCLSRICGLFSPSPQFFSALAELSFVIGTRRSFEWVHDPSLLDEAISRCLTILLQMYDDIYSLADEKRPEGRLSCEKLRPPDVLWVLIHTCRMIRLMRITITVEEEEGRGTEKGLKDGRKKQALLFARNFWTLDECQATPNQTRNQDGLMKYIDDDEGLENIKRISTAEIRRIIIEEQYRYDTNGGSNRTMNRKKRKIITYEDLYAMGSDIEGKSEEGDNHTDKRVRR</sequence>
<accession>A0A1B9IYI5</accession>
<protein>
    <submittedName>
        <fullName evidence="1">Uncharacterized protein</fullName>
    </submittedName>
</protein>
<evidence type="ECO:0000313" key="1">
    <source>
        <dbReference type="EMBL" id="OCF60599.1"/>
    </source>
</evidence>
<gene>
    <name evidence="1" type="ORF">L486_00234</name>
</gene>
<dbReference type="EMBL" id="KI669459">
    <property type="protein sequence ID" value="OCF60599.1"/>
    <property type="molecule type" value="Genomic_DNA"/>
</dbReference>
<keyword evidence="2" id="KW-1185">Reference proteome</keyword>
<evidence type="ECO:0000313" key="2">
    <source>
        <dbReference type="Proteomes" id="UP000092583"/>
    </source>
</evidence>
<dbReference type="AlphaFoldDB" id="A0A1B9IYI5"/>
<proteinExistence type="predicted"/>
<organism evidence="1 2">
    <name type="scientific">Kwoniella mangroviensis CBS 10435</name>
    <dbReference type="NCBI Taxonomy" id="1331196"/>
    <lineage>
        <taxon>Eukaryota</taxon>
        <taxon>Fungi</taxon>
        <taxon>Dikarya</taxon>
        <taxon>Basidiomycota</taxon>
        <taxon>Agaricomycotina</taxon>
        <taxon>Tremellomycetes</taxon>
        <taxon>Tremellales</taxon>
        <taxon>Cryptococcaceae</taxon>
        <taxon>Kwoniella</taxon>
    </lineage>
</organism>
<name>A0A1B9IYI5_9TREE</name>
<reference evidence="2" key="2">
    <citation type="submission" date="2013-12" db="EMBL/GenBank/DDBJ databases">
        <title>Evolution of pathogenesis and genome organization in the Tremellales.</title>
        <authorList>
            <person name="Cuomo C."/>
            <person name="Litvintseva A."/>
            <person name="Heitman J."/>
            <person name="Chen Y."/>
            <person name="Sun S."/>
            <person name="Springer D."/>
            <person name="Dromer F."/>
            <person name="Young S."/>
            <person name="Zeng Q."/>
            <person name="Chapman S."/>
            <person name="Gujja S."/>
            <person name="Saif S."/>
            <person name="Birren B."/>
        </authorList>
    </citation>
    <scope>NUCLEOTIDE SEQUENCE [LARGE SCALE GENOMIC DNA]</scope>
    <source>
        <strain evidence="2">CBS 10435</strain>
    </source>
</reference>